<gene>
    <name evidence="2" type="ORF">X777_07253</name>
</gene>
<evidence type="ECO:0000313" key="2">
    <source>
        <dbReference type="EMBL" id="EZA53075.1"/>
    </source>
</evidence>
<keyword evidence="3" id="KW-1185">Reference proteome</keyword>
<accession>A0A026WAJ0</accession>
<evidence type="ECO:0000256" key="1">
    <source>
        <dbReference type="SAM" id="MobiDB-lite"/>
    </source>
</evidence>
<dbReference type="AlphaFoldDB" id="A0A026WAJ0"/>
<sequence length="116" mass="12988">MTISIASSTDHSVNYATANRPSKRAIVKSTEAGQIARVMHYVWPSISIRPRCDHRNTRLRIINGTGSIIGDASRPTALRDDTGRPSELHQQTAPANARRYQADFIVNRNLMEFRPS</sequence>
<dbReference type="Proteomes" id="UP000053097">
    <property type="component" value="Unassembled WGS sequence"/>
</dbReference>
<feature type="compositionally biased region" description="Basic and acidic residues" evidence="1">
    <location>
        <begin position="77"/>
        <end position="87"/>
    </location>
</feature>
<name>A0A026WAJ0_OOCBI</name>
<evidence type="ECO:0000313" key="3">
    <source>
        <dbReference type="Proteomes" id="UP000053097"/>
    </source>
</evidence>
<reference evidence="2 3" key="1">
    <citation type="journal article" date="2014" name="Curr. Biol.">
        <title>The genome of the clonal raider ant Cerapachys biroi.</title>
        <authorList>
            <person name="Oxley P.R."/>
            <person name="Ji L."/>
            <person name="Fetter-Pruneda I."/>
            <person name="McKenzie S.K."/>
            <person name="Li C."/>
            <person name="Hu H."/>
            <person name="Zhang G."/>
            <person name="Kronauer D.J."/>
        </authorList>
    </citation>
    <scope>NUCLEOTIDE SEQUENCE [LARGE SCALE GENOMIC DNA]</scope>
</reference>
<feature type="region of interest" description="Disordered" evidence="1">
    <location>
        <begin position="71"/>
        <end position="96"/>
    </location>
</feature>
<dbReference type="EMBL" id="KK107295">
    <property type="protein sequence ID" value="EZA53075.1"/>
    <property type="molecule type" value="Genomic_DNA"/>
</dbReference>
<organism evidence="2 3">
    <name type="scientific">Ooceraea biroi</name>
    <name type="common">Clonal raider ant</name>
    <name type="synonym">Cerapachys biroi</name>
    <dbReference type="NCBI Taxonomy" id="2015173"/>
    <lineage>
        <taxon>Eukaryota</taxon>
        <taxon>Metazoa</taxon>
        <taxon>Ecdysozoa</taxon>
        <taxon>Arthropoda</taxon>
        <taxon>Hexapoda</taxon>
        <taxon>Insecta</taxon>
        <taxon>Pterygota</taxon>
        <taxon>Neoptera</taxon>
        <taxon>Endopterygota</taxon>
        <taxon>Hymenoptera</taxon>
        <taxon>Apocrita</taxon>
        <taxon>Aculeata</taxon>
        <taxon>Formicoidea</taxon>
        <taxon>Formicidae</taxon>
        <taxon>Dorylinae</taxon>
        <taxon>Ooceraea</taxon>
    </lineage>
</organism>
<proteinExistence type="predicted"/>
<protein>
    <submittedName>
        <fullName evidence="2">Uncharacterized protein</fullName>
    </submittedName>
</protein>